<dbReference type="Proteomes" id="UP000178953">
    <property type="component" value="Unassembled WGS sequence"/>
</dbReference>
<gene>
    <name evidence="1" type="ORF">BEL07_17125</name>
</gene>
<comment type="caution">
    <text evidence="1">The sequence shown here is derived from an EMBL/GenBank/DDBJ whole genome shotgun (WGS) entry which is preliminary data.</text>
</comment>
<sequence>MISGAITRVTLTRTIEPSETDFTALPGVEQWVVSWTVAGRREDNHLRQPHCSEKAARRHIDGLLKRRPPGMPVERVYVEKL</sequence>
<proteinExistence type="predicted"/>
<dbReference type="EMBL" id="MCHX01000038">
    <property type="protein sequence ID" value="OFJ52566.1"/>
    <property type="molecule type" value="Genomic_DNA"/>
</dbReference>
<evidence type="ECO:0000313" key="2">
    <source>
        <dbReference type="Proteomes" id="UP000178953"/>
    </source>
</evidence>
<name>A0A1E8Q2F2_9MYCO</name>
<dbReference type="AlphaFoldDB" id="A0A1E8Q2F2"/>
<keyword evidence="2" id="KW-1185">Reference proteome</keyword>
<evidence type="ECO:0000313" key="1">
    <source>
        <dbReference type="EMBL" id="OFJ52566.1"/>
    </source>
</evidence>
<accession>A0A1E8Q2F2</accession>
<protein>
    <submittedName>
        <fullName evidence="1">Uncharacterized protein</fullName>
    </submittedName>
</protein>
<organism evidence="1 2">
    <name type="scientific">Mycolicibacterium grossiae</name>
    <dbReference type="NCBI Taxonomy" id="1552759"/>
    <lineage>
        <taxon>Bacteria</taxon>
        <taxon>Bacillati</taxon>
        <taxon>Actinomycetota</taxon>
        <taxon>Actinomycetes</taxon>
        <taxon>Mycobacteriales</taxon>
        <taxon>Mycobacteriaceae</taxon>
        <taxon>Mycolicibacterium</taxon>
    </lineage>
</organism>
<reference evidence="1 2" key="1">
    <citation type="submission" date="2016-09" db="EMBL/GenBank/DDBJ databases">
        <title>genome sequence of Mycobacterium sp. 739 SCH.</title>
        <authorList>
            <person name="Greninger A.L."/>
            <person name="Qin X."/>
            <person name="Jerome K."/>
            <person name="Vora S."/>
            <person name="Quinn K."/>
        </authorList>
    </citation>
    <scope>NUCLEOTIDE SEQUENCE [LARGE SCALE GENOMIC DNA]</scope>
    <source>
        <strain evidence="1 2">SCH</strain>
    </source>
</reference>